<keyword evidence="8" id="KW-0732">Signal</keyword>
<evidence type="ECO:0000256" key="5">
    <source>
        <dbReference type="ARBA" id="ARBA00023004"/>
    </source>
</evidence>
<evidence type="ECO:0008006" key="11">
    <source>
        <dbReference type="Google" id="ProtNLM"/>
    </source>
</evidence>
<organism evidence="9 10">
    <name type="scientific">Meripilus lineatus</name>
    <dbReference type="NCBI Taxonomy" id="2056292"/>
    <lineage>
        <taxon>Eukaryota</taxon>
        <taxon>Fungi</taxon>
        <taxon>Dikarya</taxon>
        <taxon>Basidiomycota</taxon>
        <taxon>Agaricomycotina</taxon>
        <taxon>Agaricomycetes</taxon>
        <taxon>Polyporales</taxon>
        <taxon>Meripilaceae</taxon>
        <taxon>Meripilus</taxon>
    </lineage>
</organism>
<dbReference type="SUPFAM" id="SSF48264">
    <property type="entry name" value="Cytochrome P450"/>
    <property type="match status" value="1"/>
</dbReference>
<feature type="chain" id="PRO_5042190414" description="Cytochrome P450" evidence="8">
    <location>
        <begin position="25"/>
        <end position="501"/>
    </location>
</feature>
<feature type="signal peptide" evidence="8">
    <location>
        <begin position="1"/>
        <end position="24"/>
    </location>
</feature>
<dbReference type="Gene3D" id="1.10.630.10">
    <property type="entry name" value="Cytochrome P450"/>
    <property type="match status" value="1"/>
</dbReference>
<sequence length="501" mass="56124">MDFAMLEILLPCFLLFCSWRLLKARSLSTRDEGFPTVVSVIPWVGAALGLAQDSFNFMHKCWGKYGGGYKIPIQSGNIAIFCSEEGMKDVFRDKTRSFNAGAGHRIGIRLIGGVDMDLQGVHLYDKDLGPVISRAFLTTNGLDLIVPTYGMKLFEFLSNLSNDLGDSNRMFNLTTLMGQSLYKNASVAVFGDHFPDNTFDDFMHLDENFSRLMIPIPFYSRSALQARNRLLQSIQSYVRSVWTGSQVEGAPRFASELITALKGTDLSDKDQAGLLLAFMWGMHANTIRVAGFLFIHLLSDHQAFTKVREEIDSILKSSYADDVKTFLETPYSSVPRDEFPLLDSAVKETLRLSVLLSNLREAQREVEVDYGTGKRARVRKGDLVLLNMGSYFRDEAVCSDADNFRFDRFVSGENTPALSAFGGGAHMCKGRLVAVHEIKVLFILFTRFFEMSLVDEKGAPLREKLPPPETRSTAVSRPSDKIHIRLRRKPSKSTRSIVQGP</sequence>
<evidence type="ECO:0000313" key="10">
    <source>
        <dbReference type="Proteomes" id="UP001212997"/>
    </source>
</evidence>
<name>A0AAD5YDI4_9APHY</name>
<dbReference type="Pfam" id="PF00067">
    <property type="entry name" value="p450"/>
    <property type="match status" value="1"/>
</dbReference>
<evidence type="ECO:0000256" key="3">
    <source>
        <dbReference type="ARBA" id="ARBA00022617"/>
    </source>
</evidence>
<evidence type="ECO:0000256" key="7">
    <source>
        <dbReference type="SAM" id="MobiDB-lite"/>
    </source>
</evidence>
<dbReference type="GO" id="GO:0016705">
    <property type="term" value="F:oxidoreductase activity, acting on paired donors, with incorporation or reduction of molecular oxygen"/>
    <property type="evidence" value="ECO:0007669"/>
    <property type="project" value="InterPro"/>
</dbReference>
<keyword evidence="3 6" id="KW-0349">Heme</keyword>
<keyword evidence="5 6" id="KW-0408">Iron</keyword>
<dbReference type="Proteomes" id="UP001212997">
    <property type="component" value="Unassembled WGS sequence"/>
</dbReference>
<dbReference type="GO" id="GO:0005506">
    <property type="term" value="F:iron ion binding"/>
    <property type="evidence" value="ECO:0007669"/>
    <property type="project" value="InterPro"/>
</dbReference>
<protein>
    <recommendedName>
        <fullName evidence="11">Cytochrome P450</fullName>
    </recommendedName>
</protein>
<proteinExistence type="inferred from homology"/>
<evidence type="ECO:0000256" key="4">
    <source>
        <dbReference type="ARBA" id="ARBA00022723"/>
    </source>
</evidence>
<evidence type="ECO:0000256" key="6">
    <source>
        <dbReference type="PIRSR" id="PIRSR602403-1"/>
    </source>
</evidence>
<dbReference type="AlphaFoldDB" id="A0AAD5YDI4"/>
<dbReference type="InterPro" id="IPR002403">
    <property type="entry name" value="Cyt_P450_E_grp-IV"/>
</dbReference>
<evidence type="ECO:0000256" key="1">
    <source>
        <dbReference type="ARBA" id="ARBA00001971"/>
    </source>
</evidence>
<comment type="caution">
    <text evidence="9">The sequence shown here is derived from an EMBL/GenBank/DDBJ whole genome shotgun (WGS) entry which is preliminary data.</text>
</comment>
<feature type="binding site" description="axial binding residue" evidence="6">
    <location>
        <position position="428"/>
    </location>
    <ligand>
        <name>heme</name>
        <dbReference type="ChEBI" id="CHEBI:30413"/>
    </ligand>
    <ligandPart>
        <name>Fe</name>
        <dbReference type="ChEBI" id="CHEBI:18248"/>
    </ligandPart>
</feature>
<evidence type="ECO:0000256" key="8">
    <source>
        <dbReference type="SAM" id="SignalP"/>
    </source>
</evidence>
<dbReference type="InterPro" id="IPR050529">
    <property type="entry name" value="CYP450_sterol_14alpha_dmase"/>
</dbReference>
<dbReference type="InterPro" id="IPR001128">
    <property type="entry name" value="Cyt_P450"/>
</dbReference>
<dbReference type="GO" id="GO:0020037">
    <property type="term" value="F:heme binding"/>
    <property type="evidence" value="ECO:0007669"/>
    <property type="project" value="InterPro"/>
</dbReference>
<dbReference type="InterPro" id="IPR036396">
    <property type="entry name" value="Cyt_P450_sf"/>
</dbReference>
<gene>
    <name evidence="9" type="ORF">NLI96_g8931</name>
</gene>
<keyword evidence="10" id="KW-1185">Reference proteome</keyword>
<reference evidence="9" key="1">
    <citation type="submission" date="2022-07" db="EMBL/GenBank/DDBJ databases">
        <title>Genome Sequence of Physisporinus lineatus.</title>
        <authorList>
            <person name="Buettner E."/>
        </authorList>
    </citation>
    <scope>NUCLEOTIDE SEQUENCE</scope>
    <source>
        <strain evidence="9">VT162</strain>
    </source>
</reference>
<dbReference type="PANTHER" id="PTHR24304:SF2">
    <property type="entry name" value="24-HYDROXYCHOLESTEROL 7-ALPHA-HYDROXYLASE"/>
    <property type="match status" value="1"/>
</dbReference>
<dbReference type="PRINTS" id="PR00465">
    <property type="entry name" value="EP450IV"/>
</dbReference>
<keyword evidence="4 6" id="KW-0479">Metal-binding</keyword>
<dbReference type="GO" id="GO:0008395">
    <property type="term" value="F:steroid hydroxylase activity"/>
    <property type="evidence" value="ECO:0007669"/>
    <property type="project" value="TreeGrafter"/>
</dbReference>
<evidence type="ECO:0000256" key="2">
    <source>
        <dbReference type="ARBA" id="ARBA00010617"/>
    </source>
</evidence>
<feature type="region of interest" description="Disordered" evidence="7">
    <location>
        <begin position="460"/>
        <end position="501"/>
    </location>
</feature>
<accession>A0AAD5YDI4</accession>
<evidence type="ECO:0000313" key="9">
    <source>
        <dbReference type="EMBL" id="KAJ3479623.1"/>
    </source>
</evidence>
<comment type="similarity">
    <text evidence="2">Belongs to the cytochrome P450 family.</text>
</comment>
<dbReference type="EMBL" id="JANAWD010000427">
    <property type="protein sequence ID" value="KAJ3479623.1"/>
    <property type="molecule type" value="Genomic_DNA"/>
</dbReference>
<comment type="cofactor">
    <cofactor evidence="1 6">
        <name>heme</name>
        <dbReference type="ChEBI" id="CHEBI:30413"/>
    </cofactor>
</comment>
<dbReference type="PANTHER" id="PTHR24304">
    <property type="entry name" value="CYTOCHROME P450 FAMILY 7"/>
    <property type="match status" value="1"/>
</dbReference>